<feature type="compositionally biased region" description="Basic residues" evidence="1">
    <location>
        <begin position="106"/>
        <end position="116"/>
    </location>
</feature>
<name>A0AAU7C1N1_9LACO</name>
<evidence type="ECO:0000256" key="1">
    <source>
        <dbReference type="SAM" id="MobiDB-lite"/>
    </source>
</evidence>
<dbReference type="EMBL" id="CP154878">
    <property type="protein sequence ID" value="XBG95044.1"/>
    <property type="molecule type" value="Genomic_DNA"/>
</dbReference>
<accession>A0AAU7C1N1</accession>
<dbReference type="AlphaFoldDB" id="A0AAU7C1N1"/>
<proteinExistence type="predicted"/>
<evidence type="ECO:0000313" key="2">
    <source>
        <dbReference type="EMBL" id="XBG95044.1"/>
    </source>
</evidence>
<gene>
    <name evidence="2" type="ORF">ABC765_08240</name>
</gene>
<dbReference type="RefSeq" id="WP_347980177.1">
    <property type="nucleotide sequence ID" value="NZ_CP154878.1"/>
</dbReference>
<reference evidence="2" key="1">
    <citation type="submission" date="2024-04" db="EMBL/GenBank/DDBJ databases">
        <title>Limosilactobacillus allomucosae sp. nov., a novel species isolated from wild boar faecal samples as a potential probiotics for domestic pigs.</title>
        <authorList>
            <person name="Chen B."/>
        </authorList>
    </citation>
    <scope>NUCLEOTIDE SEQUENCE</scope>
    <source>
        <strain evidence="2">WILCCON 0051</strain>
    </source>
</reference>
<organism evidence="2">
    <name type="scientific">Limosilactobacillus allomucosae</name>
    <dbReference type="NCBI Taxonomy" id="3142938"/>
    <lineage>
        <taxon>Bacteria</taxon>
        <taxon>Bacillati</taxon>
        <taxon>Bacillota</taxon>
        <taxon>Bacilli</taxon>
        <taxon>Lactobacillales</taxon>
        <taxon>Lactobacillaceae</taxon>
        <taxon>Limosilactobacillus</taxon>
    </lineage>
</organism>
<dbReference type="KEGG" id="lalo:ABC765_08240"/>
<feature type="region of interest" description="Disordered" evidence="1">
    <location>
        <begin position="75"/>
        <end position="132"/>
    </location>
</feature>
<protein>
    <submittedName>
        <fullName evidence="2">Uncharacterized protein</fullName>
    </submittedName>
</protein>
<sequence>MNNWQTFYSASEQAIILAKHQRGIDFPTELYQRALKAGKSIPHYQRIKACQQAQLPLLTEDIQNLTAVINHQPLLNPASGSAKQRQRTKSKKQQSVNTRPHEKNRSKMRAKSKKQRSATDNAKPDAKTSAKKQLQTMLKRYDGLVASAEEIGVMQFEKHRRYRNRAFEVFNDPDATMAAMHRQANYLEGQIQRLEERMQRRMF</sequence>